<feature type="domain" description="LamG-like jellyroll fold" evidence="3">
    <location>
        <begin position="257"/>
        <end position="398"/>
    </location>
</feature>
<gene>
    <name evidence="4" type="ORF">OXD698_LOCUS28204</name>
</gene>
<evidence type="ECO:0000313" key="4">
    <source>
        <dbReference type="EMBL" id="CAF3977805.1"/>
    </source>
</evidence>
<keyword evidence="1" id="KW-0732">Signal</keyword>
<dbReference type="PANTHER" id="PTHR42535:SF2">
    <property type="entry name" value="CHROMOSOME UNDETERMINED SCAFFOLD_146, WHOLE GENOME SHOTGUN SEQUENCE"/>
    <property type="match status" value="1"/>
</dbReference>
<evidence type="ECO:0000313" key="5">
    <source>
        <dbReference type="Proteomes" id="UP000663844"/>
    </source>
</evidence>
<dbReference type="SUPFAM" id="SSF49899">
    <property type="entry name" value="Concanavalin A-like lectins/glucanases"/>
    <property type="match status" value="4"/>
</dbReference>
<protein>
    <recommendedName>
        <fullName evidence="3">LamG-like jellyroll fold domain-containing protein</fullName>
    </recommendedName>
</protein>
<dbReference type="InterPro" id="IPR013320">
    <property type="entry name" value="ConA-like_dom_sf"/>
</dbReference>
<reference evidence="4" key="1">
    <citation type="submission" date="2021-02" db="EMBL/GenBank/DDBJ databases">
        <authorList>
            <person name="Nowell W R."/>
        </authorList>
    </citation>
    <scope>NUCLEOTIDE SEQUENCE</scope>
</reference>
<name>A0A819MDI4_9BILA</name>
<sequence>MENNAADSISSLSGTAVNSPTYVTPSITGSGYALKLSRNSNQYINISTYQSFVSTSFTVEMWIYPTTLQDGTDFGLFTQRDTESQDRLLQMIIRDYYLYFDFWDDSATGATATALSTYTWYHVAFVYDYLAKTQTIYLNGYQDGSHSSAGPYLGITGSINIGMVTYSGGYYYFDGYIDQVTLYMNARNASDILSDATLTSWHSFDYGISYDSGPNKINGTANNVTLAPGKVNQGLNFSLSSSYYQISGYVLLGVNSNSFSMSLWVQRTSTGGGTLVHYSVQTDGQGFCTVPIGFSSAGNIIATVWQPNNQVTGPVLSANTWAHIATTYSQTNGLTLYVNGVSIGSTSAQRNDAPGTPVILTLGNSLSGGGCSSQSIATGPFYGYLDEFRVYSRELSAREVSALTKDKTCSDGIINGDETDIDCGGSCLTCAVGKNCTLTKDCDNVQCINDICASATCNDTIKNNGETDVDCGGSNCSPCGNGKACSGAGDCAIKSCVHGTCKDPTCSDGIMNGNETDIDCGGSCPVCGVYQMCKVGLDCTTGCNNTACINGYCQPVVYSNGTYSFWPMENNAIDIISGLNGTGVNSPIYLTPGITGSGYALKLSRNSNQYINIPTYQSFVSTSFTVEMWIYPTSLSTGNYYGLFTQYETSSTDHSLAMLIRGFQLSLDFYADGVTGVTSLTTYTWYHAAFVYDYPSKTQTVYLNGYQDASRVSNQPYLGTSGSINIGMYQDSDGYHYFDGYIGQVLLTMAAKSADDILNDATLASWHSFDCEITYDSGPNKLQGKAVGVTLAPGYVLLGFVSSSFSMSLWIQRTSTGGGTLVHYSVQTDGQGFCTVPIGFSSAGNITATVWAPNNQVTGPVLSADMWTHIATTYSQTHGLTLYVNGVSIGSTSAQRNDAPGTPVILTLGNSLGGGGCSSQSIATGPFYGYLDEFRVYSRELSAVEVSELANP</sequence>
<dbReference type="AlphaFoldDB" id="A0A819MDI4"/>
<evidence type="ECO:0000259" key="3">
    <source>
        <dbReference type="SMART" id="SM00560"/>
    </source>
</evidence>
<dbReference type="PANTHER" id="PTHR42535">
    <property type="entry name" value="OOKINETE PROTEIN, PUTATIVE-RELATED"/>
    <property type="match status" value="1"/>
</dbReference>
<accession>A0A819MDI4</accession>
<proteinExistence type="predicted"/>
<feature type="domain" description="LamG-like jellyroll fold" evidence="3">
    <location>
        <begin position="622"/>
        <end position="755"/>
    </location>
</feature>
<organism evidence="4 5">
    <name type="scientific">Adineta steineri</name>
    <dbReference type="NCBI Taxonomy" id="433720"/>
    <lineage>
        <taxon>Eukaryota</taxon>
        <taxon>Metazoa</taxon>
        <taxon>Spiralia</taxon>
        <taxon>Gnathifera</taxon>
        <taxon>Rotifera</taxon>
        <taxon>Eurotatoria</taxon>
        <taxon>Bdelloidea</taxon>
        <taxon>Adinetida</taxon>
        <taxon>Adinetidae</taxon>
        <taxon>Adineta</taxon>
    </lineage>
</organism>
<dbReference type="Gene3D" id="2.60.120.200">
    <property type="match status" value="4"/>
</dbReference>
<dbReference type="Proteomes" id="UP000663844">
    <property type="component" value="Unassembled WGS sequence"/>
</dbReference>
<evidence type="ECO:0000256" key="1">
    <source>
        <dbReference type="ARBA" id="ARBA00022729"/>
    </source>
</evidence>
<dbReference type="SMART" id="SM00560">
    <property type="entry name" value="LamGL"/>
    <property type="match status" value="4"/>
</dbReference>
<dbReference type="EMBL" id="CAJOAZ010003009">
    <property type="protein sequence ID" value="CAF3977805.1"/>
    <property type="molecule type" value="Genomic_DNA"/>
</dbReference>
<keyword evidence="2" id="KW-1015">Disulfide bond</keyword>
<feature type="domain" description="LamG-like jellyroll fold" evidence="3">
    <location>
        <begin position="803"/>
        <end position="944"/>
    </location>
</feature>
<dbReference type="Pfam" id="PF13385">
    <property type="entry name" value="Laminin_G_3"/>
    <property type="match status" value="4"/>
</dbReference>
<evidence type="ECO:0000256" key="2">
    <source>
        <dbReference type="ARBA" id="ARBA00023157"/>
    </source>
</evidence>
<feature type="domain" description="LamG-like jellyroll fold" evidence="3">
    <location>
        <begin position="55"/>
        <end position="190"/>
    </location>
</feature>
<dbReference type="InterPro" id="IPR006558">
    <property type="entry name" value="LamG-like"/>
</dbReference>
<comment type="caution">
    <text evidence="4">The sequence shown here is derived from an EMBL/GenBank/DDBJ whole genome shotgun (WGS) entry which is preliminary data.</text>
</comment>